<dbReference type="InterPro" id="IPR000182">
    <property type="entry name" value="GNAT_dom"/>
</dbReference>
<organism evidence="2 3">
    <name type="scientific">Paenibacillus rhizosphaerae</name>
    <dbReference type="NCBI Taxonomy" id="297318"/>
    <lineage>
        <taxon>Bacteria</taxon>
        <taxon>Bacillati</taxon>
        <taxon>Bacillota</taxon>
        <taxon>Bacilli</taxon>
        <taxon>Bacillales</taxon>
        <taxon>Paenibacillaceae</taxon>
        <taxon>Paenibacillus</taxon>
    </lineage>
</organism>
<dbReference type="Gene3D" id="3.40.630.30">
    <property type="match status" value="1"/>
</dbReference>
<evidence type="ECO:0000259" key="1">
    <source>
        <dbReference type="Pfam" id="PF13508"/>
    </source>
</evidence>
<sequence length="82" mass="9493">MNQDPYKGGTEVGRVRRLYILPSVRRFGIRRLLMDSVITEDKKYYQMLVLKTDNLAAALFYQSIGFSVKSDSDEDTHFVKLS</sequence>
<keyword evidence="2" id="KW-0808">Transferase</keyword>
<dbReference type="Pfam" id="PF13508">
    <property type="entry name" value="Acetyltransf_7"/>
    <property type="match status" value="1"/>
</dbReference>
<dbReference type="AlphaFoldDB" id="A0A839TP39"/>
<dbReference type="GO" id="GO:0016747">
    <property type="term" value="F:acyltransferase activity, transferring groups other than amino-acyl groups"/>
    <property type="evidence" value="ECO:0007669"/>
    <property type="project" value="InterPro"/>
</dbReference>
<dbReference type="SUPFAM" id="SSF55729">
    <property type="entry name" value="Acyl-CoA N-acyltransferases (Nat)"/>
    <property type="match status" value="1"/>
</dbReference>
<evidence type="ECO:0000313" key="2">
    <source>
        <dbReference type="EMBL" id="MBB3128724.1"/>
    </source>
</evidence>
<dbReference type="InterPro" id="IPR016181">
    <property type="entry name" value="Acyl_CoA_acyltransferase"/>
</dbReference>
<proteinExistence type="predicted"/>
<feature type="domain" description="N-acetyltransferase" evidence="1">
    <location>
        <begin position="11"/>
        <end position="67"/>
    </location>
</feature>
<dbReference type="EMBL" id="JACHXJ010000002">
    <property type="protein sequence ID" value="MBB3128724.1"/>
    <property type="molecule type" value="Genomic_DNA"/>
</dbReference>
<gene>
    <name evidence="2" type="ORF">FHS19_003378</name>
</gene>
<accession>A0A839TP39</accession>
<name>A0A839TP39_9BACL</name>
<protein>
    <submittedName>
        <fullName evidence="2">GNAT superfamily N-acetyltransferase</fullName>
    </submittedName>
</protein>
<comment type="caution">
    <text evidence="2">The sequence shown here is derived from an EMBL/GenBank/DDBJ whole genome shotgun (WGS) entry which is preliminary data.</text>
</comment>
<dbReference type="Proteomes" id="UP000517523">
    <property type="component" value="Unassembled WGS sequence"/>
</dbReference>
<reference evidence="2 3" key="1">
    <citation type="submission" date="2020-08" db="EMBL/GenBank/DDBJ databases">
        <title>Genomic Encyclopedia of Type Strains, Phase III (KMG-III): the genomes of soil and plant-associated and newly described type strains.</title>
        <authorList>
            <person name="Whitman W."/>
        </authorList>
    </citation>
    <scope>NUCLEOTIDE SEQUENCE [LARGE SCALE GENOMIC DNA]</scope>
    <source>
        <strain evidence="2 3">CECT 5831</strain>
    </source>
</reference>
<evidence type="ECO:0000313" key="3">
    <source>
        <dbReference type="Proteomes" id="UP000517523"/>
    </source>
</evidence>